<evidence type="ECO:0000256" key="2">
    <source>
        <dbReference type="SAM" id="Phobius"/>
    </source>
</evidence>
<name>A0A8S5U8U0_9CAUD</name>
<keyword evidence="2" id="KW-0812">Transmembrane</keyword>
<keyword evidence="2" id="KW-0472">Membrane</keyword>
<proteinExistence type="predicted"/>
<organism evidence="3">
    <name type="scientific">Myoviridae sp. ctp7F23</name>
    <dbReference type="NCBI Taxonomy" id="2825174"/>
    <lineage>
        <taxon>Viruses</taxon>
        <taxon>Duplodnaviria</taxon>
        <taxon>Heunggongvirae</taxon>
        <taxon>Uroviricota</taxon>
        <taxon>Caudoviricetes</taxon>
    </lineage>
</organism>
<reference evidence="3" key="1">
    <citation type="journal article" date="2021" name="Proc. Natl. Acad. Sci. U.S.A.">
        <title>A Catalog of Tens of Thousands of Viruses from Human Metagenomes Reveals Hidden Associations with Chronic Diseases.</title>
        <authorList>
            <person name="Tisza M.J."/>
            <person name="Buck C.B."/>
        </authorList>
    </citation>
    <scope>NUCLEOTIDE SEQUENCE</scope>
    <source>
        <strain evidence="3">Ctp7F23</strain>
    </source>
</reference>
<evidence type="ECO:0000256" key="1">
    <source>
        <dbReference type="SAM" id="MobiDB-lite"/>
    </source>
</evidence>
<protein>
    <submittedName>
        <fullName evidence="3">SCIMP protein</fullName>
    </submittedName>
</protein>
<feature type="region of interest" description="Disordered" evidence="1">
    <location>
        <begin position="31"/>
        <end position="52"/>
    </location>
</feature>
<feature type="transmembrane region" description="Helical" evidence="2">
    <location>
        <begin position="6"/>
        <end position="23"/>
    </location>
</feature>
<dbReference type="EMBL" id="BK016037">
    <property type="protein sequence ID" value="DAF90826.1"/>
    <property type="molecule type" value="Genomic_DNA"/>
</dbReference>
<keyword evidence="2" id="KW-1133">Transmembrane helix</keyword>
<evidence type="ECO:0000313" key="3">
    <source>
        <dbReference type="EMBL" id="DAF90826.1"/>
    </source>
</evidence>
<accession>A0A8S5U8U0</accession>
<sequence>MIETLILAAGIPSAAVGFCFWFLERKLEARSAAEKEERQRRQKEFDEREKKQEQLQIVVINSVNACMSLSEATARAVQRIPDAHCNGDMHAALEYATNVKHKQKEFLTKQGVEHII</sequence>